<evidence type="ECO:0000256" key="1">
    <source>
        <dbReference type="ARBA" id="ARBA00001942"/>
    </source>
</evidence>
<evidence type="ECO:0000313" key="10">
    <source>
        <dbReference type="Proteomes" id="UP001595843"/>
    </source>
</evidence>
<dbReference type="InterPro" id="IPR006657">
    <property type="entry name" value="MoPterin_dinucl-bd_dom"/>
</dbReference>
<dbReference type="InterPro" id="IPR006656">
    <property type="entry name" value="Mopterin_OxRdtase"/>
</dbReference>
<organism evidence="9 10">
    <name type="scientific">Salinithrix halophila</name>
    <dbReference type="NCBI Taxonomy" id="1485204"/>
    <lineage>
        <taxon>Bacteria</taxon>
        <taxon>Bacillati</taxon>
        <taxon>Bacillota</taxon>
        <taxon>Bacilli</taxon>
        <taxon>Bacillales</taxon>
        <taxon>Thermoactinomycetaceae</taxon>
        <taxon>Salinithrix</taxon>
    </lineage>
</organism>
<dbReference type="RefSeq" id="WP_380705477.1">
    <property type="nucleotide sequence ID" value="NZ_JBHSAP010000015.1"/>
</dbReference>
<dbReference type="CDD" id="cd02766">
    <property type="entry name" value="MopB_3"/>
    <property type="match status" value="1"/>
</dbReference>
<comment type="similarity">
    <text evidence="2">Belongs to the prokaryotic molybdopterin-containing oxidoreductase family.</text>
</comment>
<comment type="cofactor">
    <cofactor evidence="1">
        <name>Mo-bis(molybdopterin guanine dinucleotide)</name>
        <dbReference type="ChEBI" id="CHEBI:60539"/>
    </cofactor>
</comment>
<evidence type="ECO:0000256" key="7">
    <source>
        <dbReference type="ARBA" id="ARBA00023014"/>
    </source>
</evidence>
<feature type="domain" description="4Fe-4S Mo/W bis-MGD-type" evidence="8">
    <location>
        <begin position="5"/>
        <end position="62"/>
    </location>
</feature>
<dbReference type="SUPFAM" id="SSF50692">
    <property type="entry name" value="ADC-like"/>
    <property type="match status" value="1"/>
</dbReference>
<dbReference type="InterPro" id="IPR037920">
    <property type="entry name" value="YoaE_C"/>
</dbReference>
<keyword evidence="10" id="KW-1185">Reference proteome</keyword>
<dbReference type="Proteomes" id="UP001595843">
    <property type="component" value="Unassembled WGS sequence"/>
</dbReference>
<dbReference type="PANTHER" id="PTHR43742">
    <property type="entry name" value="TRIMETHYLAMINE-N-OXIDE REDUCTASE"/>
    <property type="match status" value="1"/>
</dbReference>
<dbReference type="Pfam" id="PF04879">
    <property type="entry name" value="Molybdop_Fe4S4"/>
    <property type="match status" value="1"/>
</dbReference>
<dbReference type="PROSITE" id="PS51669">
    <property type="entry name" value="4FE4S_MOW_BIS_MGD"/>
    <property type="match status" value="1"/>
</dbReference>
<dbReference type="Gene3D" id="2.20.25.90">
    <property type="entry name" value="ADC-like domains"/>
    <property type="match status" value="1"/>
</dbReference>
<dbReference type="Gene3D" id="3.40.228.10">
    <property type="entry name" value="Dimethylsulfoxide Reductase, domain 2"/>
    <property type="match status" value="1"/>
</dbReference>
<evidence type="ECO:0000313" key="9">
    <source>
        <dbReference type="EMBL" id="MFC4077671.1"/>
    </source>
</evidence>
<dbReference type="InterPro" id="IPR006963">
    <property type="entry name" value="Mopterin_OxRdtase_4Fe-4S_dom"/>
</dbReference>
<protein>
    <submittedName>
        <fullName evidence="9">Molybdopterin-dependent oxidoreductase</fullName>
    </submittedName>
</protein>
<keyword evidence="6" id="KW-0408">Iron</keyword>
<dbReference type="Gene3D" id="3.40.50.740">
    <property type="match status" value="1"/>
</dbReference>
<keyword evidence="3" id="KW-0500">Molybdenum</keyword>
<dbReference type="Pfam" id="PF00384">
    <property type="entry name" value="Molybdopterin"/>
    <property type="match status" value="1"/>
</dbReference>
<proteinExistence type="inferred from homology"/>
<dbReference type="EMBL" id="JBHSAP010000015">
    <property type="protein sequence ID" value="MFC4077671.1"/>
    <property type="molecule type" value="Genomic_DNA"/>
</dbReference>
<sequence>MTVEKTIARSVCPLDCPDTCGLHVTLEGERITRVTGDPDHPVTRGTICHKVRHFPARVHHPDRLLYPMKRIGPKGEGQFKRITWEEALEEITRRFQGAARSHGPESILPYSYYGNMGIVNNGSMDRRFFHRLGATRLKRTICNVAGNAGFEMTMGLKGALDPEDTIHSRYVILWGGDFVSTNMHQMMFLSEARKRGARIIAVDVRRNRTARWADEFIQLYPGTDAALALGMMHVMVEEGLTDDPFIRENTIGWESFRERVREYPPEAVQRVTGVSADTIRRLAREYAAAEPSLIRIGNGLQHHDNGGMTVRTLACLPALTGQWKYRGGGALKENGLSAVNKERLERPDLLPDPSVRSVNMIHLGDVLLDATPPVTCLFVYTTNPAAVAPSQEKVIRGLLREDLFTVVHELFLTDTARYADLVLPATSHFENLDLYKSYWHLYVQVARPIIQPPGEAWSNYRLFRTLAERMGFTDPCFSDEPEEIIRQALTHPDNPCLQGIDVDDLMEKGIAKVDLSSSPLFPERLAHPGEKIALYSERMKRAGLDPLPSYQPLPEGKDATDPLDAAHPFMLISPPNHQFLNTSMGNLPPLRRMEGQPLLEIHPYDAAALGIEDENPVRVKNERGSCLLTARVTEDVLPGVVVSTGLWWRDNHLDGHGGINRLTPDREADLGGGAVFFSTAVSVEKEEKADC</sequence>
<dbReference type="Pfam" id="PF01568">
    <property type="entry name" value="Molydop_binding"/>
    <property type="match status" value="1"/>
</dbReference>
<dbReference type="SMART" id="SM00926">
    <property type="entry name" value="Molybdop_Fe4S4"/>
    <property type="match status" value="1"/>
</dbReference>
<dbReference type="InterPro" id="IPR009010">
    <property type="entry name" value="Asp_de-COase-like_dom_sf"/>
</dbReference>
<dbReference type="InterPro" id="IPR050612">
    <property type="entry name" value="Prok_Mopterin_Oxidored"/>
</dbReference>
<reference evidence="10" key="1">
    <citation type="journal article" date="2019" name="Int. J. Syst. Evol. Microbiol.">
        <title>The Global Catalogue of Microorganisms (GCM) 10K type strain sequencing project: providing services to taxonomists for standard genome sequencing and annotation.</title>
        <authorList>
            <consortium name="The Broad Institute Genomics Platform"/>
            <consortium name="The Broad Institute Genome Sequencing Center for Infectious Disease"/>
            <person name="Wu L."/>
            <person name="Ma J."/>
        </authorList>
    </citation>
    <scope>NUCLEOTIDE SEQUENCE [LARGE SCALE GENOMIC DNA]</scope>
    <source>
        <strain evidence="10">IBRC-M 10813</strain>
    </source>
</reference>
<name>A0ABV8JFZ8_9BACL</name>
<dbReference type="InterPro" id="IPR006655">
    <property type="entry name" value="Mopterin_OxRdtase_prok_CS"/>
</dbReference>
<evidence type="ECO:0000259" key="8">
    <source>
        <dbReference type="PROSITE" id="PS51669"/>
    </source>
</evidence>
<dbReference type="SUPFAM" id="SSF53706">
    <property type="entry name" value="Formate dehydrogenase/DMSO reductase, domains 1-3"/>
    <property type="match status" value="1"/>
</dbReference>
<dbReference type="PANTHER" id="PTHR43742:SF6">
    <property type="entry name" value="OXIDOREDUCTASE YYAE-RELATED"/>
    <property type="match status" value="1"/>
</dbReference>
<gene>
    <name evidence="9" type="ORF">ACFOUO_12765</name>
</gene>
<dbReference type="PROSITE" id="PS00490">
    <property type="entry name" value="MOLYBDOPTERIN_PROK_2"/>
    <property type="match status" value="1"/>
</dbReference>
<evidence type="ECO:0000256" key="5">
    <source>
        <dbReference type="ARBA" id="ARBA00023002"/>
    </source>
</evidence>
<evidence type="ECO:0000256" key="3">
    <source>
        <dbReference type="ARBA" id="ARBA00022505"/>
    </source>
</evidence>
<accession>A0ABV8JFZ8</accession>
<dbReference type="Gene3D" id="2.40.40.20">
    <property type="match status" value="1"/>
</dbReference>
<keyword evidence="5" id="KW-0560">Oxidoreductase</keyword>
<evidence type="ECO:0000256" key="6">
    <source>
        <dbReference type="ARBA" id="ARBA00023004"/>
    </source>
</evidence>
<evidence type="ECO:0000256" key="4">
    <source>
        <dbReference type="ARBA" id="ARBA00022723"/>
    </source>
</evidence>
<keyword evidence="4" id="KW-0479">Metal-binding</keyword>
<dbReference type="Gene3D" id="3.30.2070.10">
    <property type="entry name" value="Formate dehydrogenase/DMSO reductase"/>
    <property type="match status" value="1"/>
</dbReference>
<evidence type="ECO:0000256" key="2">
    <source>
        <dbReference type="ARBA" id="ARBA00010312"/>
    </source>
</evidence>
<dbReference type="CDD" id="cd02786">
    <property type="entry name" value="MopB_CT_3"/>
    <property type="match status" value="1"/>
</dbReference>
<comment type="caution">
    <text evidence="9">The sequence shown here is derived from an EMBL/GenBank/DDBJ whole genome shotgun (WGS) entry which is preliminary data.</text>
</comment>
<keyword evidence="7" id="KW-0411">Iron-sulfur</keyword>